<name>A0A6A6B7V7_9PEZI</name>
<dbReference type="RefSeq" id="XP_033395361.1">
    <property type="nucleotide sequence ID" value="XM_033544965.1"/>
</dbReference>
<dbReference type="Proteomes" id="UP000799438">
    <property type="component" value="Unassembled WGS sequence"/>
</dbReference>
<reference evidence="4" key="1">
    <citation type="journal article" date="2020" name="Stud. Mycol.">
        <title>101 Dothideomycetes genomes: a test case for predicting lifestyles and emergence of pathogens.</title>
        <authorList>
            <person name="Haridas S."/>
            <person name="Albert R."/>
            <person name="Binder M."/>
            <person name="Bloem J."/>
            <person name="Labutti K."/>
            <person name="Salamov A."/>
            <person name="Andreopoulos B."/>
            <person name="Baker S."/>
            <person name="Barry K."/>
            <person name="Bills G."/>
            <person name="Bluhm B."/>
            <person name="Cannon C."/>
            <person name="Castanera R."/>
            <person name="Culley D."/>
            <person name="Daum C."/>
            <person name="Ezra D."/>
            <person name="Gonzalez J."/>
            <person name="Henrissat B."/>
            <person name="Kuo A."/>
            <person name="Liang C."/>
            <person name="Lipzen A."/>
            <person name="Lutzoni F."/>
            <person name="Magnuson J."/>
            <person name="Mondo S."/>
            <person name="Nolan M."/>
            <person name="Ohm R."/>
            <person name="Pangilinan J."/>
            <person name="Park H.-J."/>
            <person name="Ramirez L."/>
            <person name="Alfaro M."/>
            <person name="Sun H."/>
            <person name="Tritt A."/>
            <person name="Yoshinaga Y."/>
            <person name="Zwiers L.-H."/>
            <person name="Turgeon B."/>
            <person name="Goodwin S."/>
            <person name="Spatafora J."/>
            <person name="Crous P."/>
            <person name="Grigoriev I."/>
        </authorList>
    </citation>
    <scope>NUCLEOTIDE SEQUENCE</scope>
    <source>
        <strain evidence="4">CBS 121167</strain>
    </source>
</reference>
<dbReference type="PANTHER" id="PTHR47706">
    <property type="entry name" value="NMRA-LIKE FAMILY PROTEIN"/>
    <property type="match status" value="1"/>
</dbReference>
<dbReference type="GeneID" id="54302461"/>
<gene>
    <name evidence="4" type="ORF">K452DRAFT_328076</name>
</gene>
<dbReference type="Gene3D" id="3.40.50.720">
    <property type="entry name" value="NAD(P)-binding Rossmann-like Domain"/>
    <property type="match status" value="2"/>
</dbReference>
<keyword evidence="1" id="KW-0521">NADP</keyword>
<feature type="domain" description="NmrA-like" evidence="3">
    <location>
        <begin position="75"/>
        <end position="149"/>
    </location>
</feature>
<protein>
    <recommendedName>
        <fullName evidence="3">NmrA-like domain-containing protein</fullName>
    </recommendedName>
</protein>
<evidence type="ECO:0000313" key="4">
    <source>
        <dbReference type="EMBL" id="KAF2139648.1"/>
    </source>
</evidence>
<dbReference type="InterPro" id="IPR051609">
    <property type="entry name" value="NmrA/Isoflavone_reductase-like"/>
</dbReference>
<dbReference type="Gene3D" id="3.90.25.10">
    <property type="entry name" value="UDP-galactose 4-epimerase, domain 1"/>
    <property type="match status" value="1"/>
</dbReference>
<dbReference type="PANTHER" id="PTHR47706:SF10">
    <property type="entry name" value="NMRA-LIKE DOMAIN-CONTAINING PROTEIN"/>
    <property type="match status" value="1"/>
</dbReference>
<organism evidence="4 5">
    <name type="scientific">Aplosporella prunicola CBS 121167</name>
    <dbReference type="NCBI Taxonomy" id="1176127"/>
    <lineage>
        <taxon>Eukaryota</taxon>
        <taxon>Fungi</taxon>
        <taxon>Dikarya</taxon>
        <taxon>Ascomycota</taxon>
        <taxon>Pezizomycotina</taxon>
        <taxon>Dothideomycetes</taxon>
        <taxon>Dothideomycetes incertae sedis</taxon>
        <taxon>Botryosphaeriales</taxon>
        <taxon>Aplosporellaceae</taxon>
        <taxon>Aplosporella</taxon>
    </lineage>
</organism>
<dbReference type="InterPro" id="IPR008030">
    <property type="entry name" value="NmrA-like"/>
</dbReference>
<accession>A0A6A6B7V7</accession>
<evidence type="ECO:0000256" key="1">
    <source>
        <dbReference type="ARBA" id="ARBA00022857"/>
    </source>
</evidence>
<dbReference type="InterPro" id="IPR036291">
    <property type="entry name" value="NAD(P)-bd_dom_sf"/>
</dbReference>
<keyword evidence="5" id="KW-1185">Reference proteome</keyword>
<keyword evidence="2" id="KW-0560">Oxidoreductase</keyword>
<dbReference type="AlphaFoldDB" id="A0A6A6B7V7"/>
<dbReference type="OrthoDB" id="9984533at2759"/>
<dbReference type="SUPFAM" id="SSF51735">
    <property type="entry name" value="NAD(P)-binding Rossmann-fold domains"/>
    <property type="match status" value="1"/>
</dbReference>
<evidence type="ECO:0000259" key="3">
    <source>
        <dbReference type="Pfam" id="PF05368"/>
    </source>
</evidence>
<dbReference type="EMBL" id="ML995492">
    <property type="protein sequence ID" value="KAF2139648.1"/>
    <property type="molecule type" value="Genomic_DNA"/>
</dbReference>
<dbReference type="GO" id="GO:0016491">
    <property type="term" value="F:oxidoreductase activity"/>
    <property type="evidence" value="ECO:0007669"/>
    <property type="project" value="UniProtKB-KW"/>
</dbReference>
<dbReference type="Pfam" id="PF05368">
    <property type="entry name" value="NmrA"/>
    <property type="match status" value="1"/>
</dbReference>
<proteinExistence type="predicted"/>
<evidence type="ECO:0000256" key="2">
    <source>
        <dbReference type="ARBA" id="ARBA00023002"/>
    </source>
</evidence>
<sequence length="353" mass="38494">MAQPHGVGSRSSIKNILVIGNQIISATVLQALSQKPAFALTVLTYPSQAPLLSRAHNHDTPRFQNIAHRTSDFTAPSLRSAFAGQDLIISTVNGGDYSLQTRIINAVVAAGVTRFIASEFGHDSLNEKVQEQLPPSEERARVIRYLRGMQNEGVVEEAAEPEEDMYIKREAAPGFENPFEWAGVAVGCILDAKIISGELGVDMKWRSATVHGKGTEQFAATSLERVGQVVAKVVEHWEQVKNRYLYAAGCITTANQVIEVLRKDTDQDWEVGYNDTAECVDEATKRMEKGFPDAGMFLMERSILYDEALGAVEPFKMDSANTLLGLEEEKPEAIIGAAIHGFAHQGAAECGCS</sequence>
<evidence type="ECO:0000313" key="5">
    <source>
        <dbReference type="Proteomes" id="UP000799438"/>
    </source>
</evidence>